<dbReference type="GO" id="GO:0046872">
    <property type="term" value="F:metal ion binding"/>
    <property type="evidence" value="ECO:0007669"/>
    <property type="project" value="UniProtKB-KW"/>
</dbReference>
<feature type="domain" description="DDE Tnp4" evidence="3">
    <location>
        <begin position="262"/>
        <end position="405"/>
    </location>
</feature>
<dbReference type="InterPro" id="IPR027805">
    <property type="entry name" value="Transposase_HTH_dom"/>
</dbReference>
<keyword evidence="6" id="KW-1185">Reference proteome</keyword>
<reference evidence="5" key="2">
    <citation type="submission" date="2025-09" db="UniProtKB">
        <authorList>
            <consortium name="Ensembl"/>
        </authorList>
    </citation>
    <scope>IDENTIFICATION</scope>
</reference>
<keyword evidence="2" id="KW-0479">Metal-binding</keyword>
<evidence type="ECO:0000313" key="5">
    <source>
        <dbReference type="Ensembl" id="ENSAPOP00000015509.1"/>
    </source>
</evidence>
<name>A0A3Q1FGQ9_9TELE</name>
<dbReference type="PANTHER" id="PTHR23080">
    <property type="entry name" value="THAP DOMAIN PROTEIN"/>
    <property type="match status" value="1"/>
</dbReference>
<organism evidence="5 6">
    <name type="scientific">Acanthochromis polyacanthus</name>
    <name type="common">spiny chromis</name>
    <dbReference type="NCBI Taxonomy" id="80966"/>
    <lineage>
        <taxon>Eukaryota</taxon>
        <taxon>Metazoa</taxon>
        <taxon>Chordata</taxon>
        <taxon>Craniata</taxon>
        <taxon>Vertebrata</taxon>
        <taxon>Euteleostomi</taxon>
        <taxon>Actinopterygii</taxon>
        <taxon>Neopterygii</taxon>
        <taxon>Teleostei</taxon>
        <taxon>Neoteleostei</taxon>
        <taxon>Acanthomorphata</taxon>
        <taxon>Ovalentaria</taxon>
        <taxon>Pomacentridae</taxon>
        <taxon>Acanthochromis</taxon>
    </lineage>
</organism>
<protein>
    <recommendedName>
        <fullName evidence="7">DDE Tnp4 domain-containing protein</fullName>
    </recommendedName>
</protein>
<proteinExistence type="predicted"/>
<accession>A0A3Q1FGQ9</accession>
<feature type="domain" description="Transposase Helix-turn-helix" evidence="4">
    <location>
        <begin position="190"/>
        <end position="240"/>
    </location>
</feature>
<dbReference type="PANTHER" id="PTHR23080:SF144">
    <property type="entry name" value="SPINDLE AND KINETOCHORE ASSOCIATED COMPLEX SUBUNIT 3"/>
    <property type="match status" value="1"/>
</dbReference>
<reference evidence="5" key="1">
    <citation type="submission" date="2025-08" db="UniProtKB">
        <authorList>
            <consortium name="Ensembl"/>
        </authorList>
    </citation>
    <scope>IDENTIFICATION</scope>
</reference>
<dbReference type="AlphaFoldDB" id="A0A3Q1FGQ9"/>
<evidence type="ECO:0000256" key="1">
    <source>
        <dbReference type="ARBA" id="ARBA00001968"/>
    </source>
</evidence>
<dbReference type="Proteomes" id="UP000257200">
    <property type="component" value="Unplaced"/>
</dbReference>
<dbReference type="Pfam" id="PF13359">
    <property type="entry name" value="DDE_Tnp_4"/>
    <property type="match status" value="1"/>
</dbReference>
<dbReference type="Pfam" id="PF13613">
    <property type="entry name" value="HTH_Tnp_4"/>
    <property type="match status" value="1"/>
</dbReference>
<evidence type="ECO:0000259" key="4">
    <source>
        <dbReference type="Pfam" id="PF13613"/>
    </source>
</evidence>
<dbReference type="GeneTree" id="ENSGT00940000164249"/>
<comment type="cofactor">
    <cofactor evidence="1">
        <name>a divalent metal cation</name>
        <dbReference type="ChEBI" id="CHEBI:60240"/>
    </cofactor>
</comment>
<evidence type="ECO:0008006" key="7">
    <source>
        <dbReference type="Google" id="ProtNLM"/>
    </source>
</evidence>
<sequence>MLPIYLSKKRVKEIEKEFSTFIWKAKRSRLKMVLLHLPKDSGGLALPDIRMYNWACRGRTIREWIQAYLNEENDPIESGACAPYKLLGEITSKKISPEVHHNPILFNIVRSWQDMSLHVGQKDCFSLLFPLNNRQFLPGVSSAKMNRTAINEMSLQNNHSKVNILTGLSTYSLLIAVFNVIAPYLKHKSSLTLFQQYMLALIKIRMNLSFDFLSYYFCIDPTAVSKLFKHSISVMYCRLVPSFVIWPDRESLRKSLPYAFKNSLNLLASAQCYSTYKSNHTMKYLIAITPQGSICFISNGWGGRTSDKVITEQSSFLSHLLPGDLVLADRGFNVKDLVQAYQAELKLPAFTRGKKQIHIERVIGVLCQKYTILQSTASIGFTDIDTENDVTYLDKIVKVCCALTNVSESVVPFQ</sequence>
<evidence type="ECO:0000256" key="2">
    <source>
        <dbReference type="ARBA" id="ARBA00022723"/>
    </source>
</evidence>
<dbReference type="InParanoid" id="A0A3Q1FGQ9"/>
<dbReference type="Ensembl" id="ENSAPOT00000024221.1">
    <property type="protein sequence ID" value="ENSAPOP00000015509.1"/>
    <property type="gene ID" value="ENSAPOG00000018507.1"/>
</dbReference>
<dbReference type="InterPro" id="IPR027806">
    <property type="entry name" value="HARBI1_dom"/>
</dbReference>
<evidence type="ECO:0000259" key="3">
    <source>
        <dbReference type="Pfam" id="PF13359"/>
    </source>
</evidence>
<evidence type="ECO:0000313" key="6">
    <source>
        <dbReference type="Proteomes" id="UP000257200"/>
    </source>
</evidence>